<gene>
    <name evidence="4" type="ORF">SLEP1_g2146</name>
</gene>
<keyword evidence="2" id="KW-0677">Repeat</keyword>
<dbReference type="AlphaFoldDB" id="A0AAV5HKM3"/>
<reference evidence="4 5" key="1">
    <citation type="journal article" date="2021" name="Commun. Biol.">
        <title>The genome of Shorea leprosula (Dipterocarpaceae) highlights the ecological relevance of drought in aseasonal tropical rainforests.</title>
        <authorList>
            <person name="Ng K.K.S."/>
            <person name="Kobayashi M.J."/>
            <person name="Fawcett J.A."/>
            <person name="Hatakeyama M."/>
            <person name="Paape T."/>
            <person name="Ng C.H."/>
            <person name="Ang C.C."/>
            <person name="Tnah L.H."/>
            <person name="Lee C.T."/>
            <person name="Nishiyama T."/>
            <person name="Sese J."/>
            <person name="O'Brien M.J."/>
            <person name="Copetti D."/>
            <person name="Mohd Noor M.I."/>
            <person name="Ong R.C."/>
            <person name="Putra M."/>
            <person name="Sireger I.Z."/>
            <person name="Indrioko S."/>
            <person name="Kosugi Y."/>
            <person name="Izuno A."/>
            <person name="Isagi Y."/>
            <person name="Lee S.L."/>
            <person name="Shimizu K.K."/>
        </authorList>
    </citation>
    <scope>NUCLEOTIDE SEQUENCE [LARGE SCALE GENOMIC DNA]</scope>
    <source>
        <strain evidence="4">214</strain>
    </source>
</reference>
<dbReference type="Pfam" id="PF01535">
    <property type="entry name" value="PPR"/>
    <property type="match status" value="5"/>
</dbReference>
<dbReference type="GO" id="GO:0009451">
    <property type="term" value="P:RNA modification"/>
    <property type="evidence" value="ECO:0007669"/>
    <property type="project" value="InterPro"/>
</dbReference>
<protein>
    <recommendedName>
        <fullName evidence="6">Pentatricopeptide repeat-containing protein</fullName>
    </recommendedName>
</protein>
<accession>A0AAV5HKM3</accession>
<dbReference type="Pfam" id="PF13041">
    <property type="entry name" value="PPR_2"/>
    <property type="match status" value="2"/>
</dbReference>
<comment type="similarity">
    <text evidence="1">Belongs to the PPR family. PCMP-H subfamily.</text>
</comment>
<dbReference type="EMBL" id="BPVZ01000002">
    <property type="protein sequence ID" value="GKU87806.1"/>
    <property type="molecule type" value="Genomic_DNA"/>
</dbReference>
<dbReference type="Proteomes" id="UP001054252">
    <property type="component" value="Unassembled WGS sequence"/>
</dbReference>
<dbReference type="Pfam" id="PF20431">
    <property type="entry name" value="E_motif"/>
    <property type="match status" value="1"/>
</dbReference>
<name>A0AAV5HKM3_9ROSI</name>
<feature type="repeat" description="PPR" evidence="3">
    <location>
        <begin position="412"/>
        <end position="446"/>
    </location>
</feature>
<evidence type="ECO:0000256" key="3">
    <source>
        <dbReference type="PROSITE-ProRule" id="PRU00708"/>
    </source>
</evidence>
<dbReference type="InterPro" id="IPR002885">
    <property type="entry name" value="PPR_rpt"/>
</dbReference>
<feature type="repeat" description="PPR" evidence="3">
    <location>
        <begin position="211"/>
        <end position="245"/>
    </location>
</feature>
<comment type="caution">
    <text evidence="4">The sequence shown here is derived from an EMBL/GenBank/DDBJ whole genome shotgun (WGS) entry which is preliminary data.</text>
</comment>
<feature type="repeat" description="PPR" evidence="3">
    <location>
        <begin position="112"/>
        <end position="146"/>
    </location>
</feature>
<evidence type="ECO:0000256" key="1">
    <source>
        <dbReference type="ARBA" id="ARBA00006643"/>
    </source>
</evidence>
<dbReference type="FunFam" id="1.25.40.10:FF:000442">
    <property type="entry name" value="Pentatricopeptide repeat-containing protein At3g49710"/>
    <property type="match status" value="1"/>
</dbReference>
<feature type="repeat" description="PPR" evidence="3">
    <location>
        <begin position="312"/>
        <end position="346"/>
    </location>
</feature>
<dbReference type="FunFam" id="1.25.40.10:FF:000073">
    <property type="entry name" value="Pentatricopeptide repeat-containing protein chloroplastic"/>
    <property type="match status" value="1"/>
</dbReference>
<dbReference type="GO" id="GO:0003723">
    <property type="term" value="F:RNA binding"/>
    <property type="evidence" value="ECO:0007669"/>
    <property type="project" value="InterPro"/>
</dbReference>
<evidence type="ECO:0000313" key="4">
    <source>
        <dbReference type="EMBL" id="GKU87806.1"/>
    </source>
</evidence>
<dbReference type="NCBIfam" id="TIGR00756">
    <property type="entry name" value="PPR"/>
    <property type="match status" value="5"/>
</dbReference>
<dbReference type="Gene3D" id="1.25.40.10">
    <property type="entry name" value="Tetratricopeptide repeat domain"/>
    <property type="match status" value="5"/>
</dbReference>
<keyword evidence="5" id="KW-1185">Reference proteome</keyword>
<dbReference type="InterPro" id="IPR046848">
    <property type="entry name" value="E_motif"/>
</dbReference>
<sequence length="634" mass="70986">MCQFLRRIYGSNKTALAYYTHVIEHVLSIGSFDFAQIIHAQLIKVGFNRITFLGNRCLQLYFKFGAVSDALKVFDDISTKNTISWNICLSGLFKFGYFQRACSLFDKMPVRDVVSYNSMISGFASCGLIDYAFGIFLEMQKLGVRPSGFTFSILTSFVCCGRHGKQIHGRMIRSGVNLSNLVLGNSLIDMYGKLGLLHYALGVFMTMEEVDIVSWNSLITSCCKSGHEELALKQFYLMRSAGYLPDEFTISTAIAACTKLGDLDKGNQMFAFSLKVAFLSNSIVLSAIIDLFSKCNRLEDSVQLFEDVEQLDSVLCNSMISGYARHGLWEDSLRTFLLTFREGLRPTDFTLNNVLSSTSLLSTELGSQVHSLLVKLGFESEAIVATSLVDMYTKIGLIDCAMKIFFQMDVRDLISWNTLILGLARNGRYFEALGTFKELIRRGSPPDRITLAGVLSACRYGGFVDEGMSIFSSMEEEYGVEPCDEHYACIVDLLCQAGKLKEAIDTAEAMPSQPSSFVWEPILIAAATIGDLNLIERVAERMMTSEPQSSLPYLLLVKAYEMRGRWEGMIRVMKAMKQRGLKNITGCSWIGIKNSIFAFEADQLEYPSGQEIYVILRLLSWEVGEKDNILLHND</sequence>
<evidence type="ECO:0008006" key="6">
    <source>
        <dbReference type="Google" id="ProtNLM"/>
    </source>
</evidence>
<evidence type="ECO:0000256" key="2">
    <source>
        <dbReference type="ARBA" id="ARBA00022737"/>
    </source>
</evidence>
<dbReference type="InterPro" id="IPR046960">
    <property type="entry name" value="PPR_At4g14850-like_plant"/>
</dbReference>
<organism evidence="4 5">
    <name type="scientific">Rubroshorea leprosula</name>
    <dbReference type="NCBI Taxonomy" id="152421"/>
    <lineage>
        <taxon>Eukaryota</taxon>
        <taxon>Viridiplantae</taxon>
        <taxon>Streptophyta</taxon>
        <taxon>Embryophyta</taxon>
        <taxon>Tracheophyta</taxon>
        <taxon>Spermatophyta</taxon>
        <taxon>Magnoliopsida</taxon>
        <taxon>eudicotyledons</taxon>
        <taxon>Gunneridae</taxon>
        <taxon>Pentapetalae</taxon>
        <taxon>rosids</taxon>
        <taxon>malvids</taxon>
        <taxon>Malvales</taxon>
        <taxon>Dipterocarpaceae</taxon>
        <taxon>Rubroshorea</taxon>
    </lineage>
</organism>
<evidence type="ECO:0000313" key="5">
    <source>
        <dbReference type="Proteomes" id="UP001054252"/>
    </source>
</evidence>
<dbReference type="PANTHER" id="PTHR47926">
    <property type="entry name" value="PENTATRICOPEPTIDE REPEAT-CONTAINING PROTEIN"/>
    <property type="match status" value="1"/>
</dbReference>
<proteinExistence type="inferred from homology"/>
<dbReference type="PROSITE" id="PS51375">
    <property type="entry name" value="PPR"/>
    <property type="match status" value="4"/>
</dbReference>
<dbReference type="InterPro" id="IPR011990">
    <property type="entry name" value="TPR-like_helical_dom_sf"/>
</dbReference>
<dbReference type="FunFam" id="1.25.40.10:FF:001093">
    <property type="entry name" value="Pentatricopeptide repeat-containing protein At2g34400"/>
    <property type="match status" value="1"/>
</dbReference>
<dbReference type="PANTHER" id="PTHR47926:SF479">
    <property type="entry name" value="PENTACOTRIPEPTIDE-REPEAT REGION OF PRORP DOMAIN-CONTAINING PROTEIN"/>
    <property type="match status" value="1"/>
</dbReference>